<name>A0ABW7BML4_9ACTN</name>
<sequence length="61" mass="6249">MAIFNFGGVCIDTTQTDSADLAQSLKDAGVTINGSIVGGNTYGVSGGTHHGDVYGTERKDQ</sequence>
<comment type="caution">
    <text evidence="1">The sequence shown here is derived from an EMBL/GenBank/DDBJ whole genome shotgun (WGS) entry which is preliminary data.</text>
</comment>
<evidence type="ECO:0000313" key="1">
    <source>
        <dbReference type="EMBL" id="MFG3187562.1"/>
    </source>
</evidence>
<dbReference type="Proteomes" id="UP001604282">
    <property type="component" value="Unassembled WGS sequence"/>
</dbReference>
<proteinExistence type="predicted"/>
<accession>A0ABW7BML4</accession>
<dbReference type="RefSeq" id="WP_392878775.1">
    <property type="nucleotide sequence ID" value="NZ_JBICZW010000001.1"/>
</dbReference>
<protein>
    <submittedName>
        <fullName evidence="1">Uncharacterized protein</fullName>
    </submittedName>
</protein>
<organism evidence="1 2">
    <name type="scientific">Streptomyces omiyaensis</name>
    <dbReference type="NCBI Taxonomy" id="68247"/>
    <lineage>
        <taxon>Bacteria</taxon>
        <taxon>Bacillati</taxon>
        <taxon>Actinomycetota</taxon>
        <taxon>Actinomycetes</taxon>
        <taxon>Kitasatosporales</taxon>
        <taxon>Streptomycetaceae</taxon>
        <taxon>Streptomyces</taxon>
    </lineage>
</organism>
<keyword evidence="2" id="KW-1185">Reference proteome</keyword>
<reference evidence="1 2" key="1">
    <citation type="submission" date="2024-10" db="EMBL/GenBank/DDBJ databases">
        <title>The Natural Products Discovery Center: Release of the First 8490 Sequenced Strains for Exploring Actinobacteria Biosynthetic Diversity.</title>
        <authorList>
            <person name="Kalkreuter E."/>
            <person name="Kautsar S.A."/>
            <person name="Yang D."/>
            <person name="Bader C.D."/>
            <person name="Teijaro C.N."/>
            <person name="Fluegel L."/>
            <person name="Davis C.M."/>
            <person name="Simpson J.R."/>
            <person name="Lauterbach L."/>
            <person name="Steele A.D."/>
            <person name="Gui C."/>
            <person name="Meng S."/>
            <person name="Li G."/>
            <person name="Viehrig K."/>
            <person name="Ye F."/>
            <person name="Su P."/>
            <person name="Kiefer A.F."/>
            <person name="Nichols A."/>
            <person name="Cepeda A.J."/>
            <person name="Yan W."/>
            <person name="Fan B."/>
            <person name="Jiang Y."/>
            <person name="Adhikari A."/>
            <person name="Zheng C.-J."/>
            <person name="Schuster L."/>
            <person name="Cowan T.M."/>
            <person name="Smanski M.J."/>
            <person name="Chevrette M.G."/>
            <person name="De Carvalho L.P.S."/>
            <person name="Shen B."/>
        </authorList>
    </citation>
    <scope>NUCLEOTIDE SEQUENCE [LARGE SCALE GENOMIC DNA]</scope>
    <source>
        <strain evidence="1 2">NPDC048229</strain>
    </source>
</reference>
<gene>
    <name evidence="1" type="ORF">ACGFYS_01325</name>
</gene>
<evidence type="ECO:0000313" key="2">
    <source>
        <dbReference type="Proteomes" id="UP001604282"/>
    </source>
</evidence>
<dbReference type="EMBL" id="JBICZW010000001">
    <property type="protein sequence ID" value="MFG3187562.1"/>
    <property type="molecule type" value="Genomic_DNA"/>
</dbReference>